<organism evidence="2 3">
    <name type="scientific">Leifsonia xyli subsp. cynodontis DSM 46306</name>
    <dbReference type="NCBI Taxonomy" id="1389489"/>
    <lineage>
        <taxon>Bacteria</taxon>
        <taxon>Bacillati</taxon>
        <taxon>Actinomycetota</taxon>
        <taxon>Actinomycetes</taxon>
        <taxon>Micrococcales</taxon>
        <taxon>Microbacteriaceae</taxon>
        <taxon>Leifsonia</taxon>
    </lineage>
</organism>
<proteinExistence type="predicted"/>
<dbReference type="Proteomes" id="UP000016743">
    <property type="component" value="Chromosome"/>
</dbReference>
<gene>
    <name evidence="2" type="ORF">O159_22030</name>
</gene>
<name>U3P7A1_LEIXC</name>
<evidence type="ECO:0000313" key="2">
    <source>
        <dbReference type="EMBL" id="AGW42175.1"/>
    </source>
</evidence>
<dbReference type="KEGG" id="lxy:O159_22030"/>
<accession>U3P7A1</accession>
<protein>
    <submittedName>
        <fullName evidence="2">Uncharacterized protein</fullName>
    </submittedName>
</protein>
<dbReference type="HOGENOM" id="CLU_2155194_0_0_11"/>
<sequence length="111" mass="12606">MIHDDGEGLALHHEIADGDDARVPEPDQHRPLPDEPLHERRVLGVLRLQDLRGEAGAVGRRLCEPDIPRRSRADMLHEAVPGPEGVARSWLNHRFPLLLRLLAYCIVHLMR</sequence>
<feature type="region of interest" description="Disordered" evidence="1">
    <location>
        <begin position="1"/>
        <end position="36"/>
    </location>
</feature>
<dbReference type="AlphaFoldDB" id="U3P7A1"/>
<evidence type="ECO:0000256" key="1">
    <source>
        <dbReference type="SAM" id="MobiDB-lite"/>
    </source>
</evidence>
<keyword evidence="3" id="KW-1185">Reference proteome</keyword>
<evidence type="ECO:0000313" key="3">
    <source>
        <dbReference type="Proteomes" id="UP000016743"/>
    </source>
</evidence>
<dbReference type="EMBL" id="CP006734">
    <property type="protein sequence ID" value="AGW42175.1"/>
    <property type="molecule type" value="Genomic_DNA"/>
</dbReference>
<reference evidence="2 3" key="1">
    <citation type="journal article" date="2013" name="Genome Announc.">
        <title>Complete Genome Sequence of Leifsonia xyli subsp. cynodontis Strain DSM46306, a Gram-Positive Bacterial Pathogen of Grasses.</title>
        <authorList>
            <person name="Monteiro-Vitorello C.B."/>
            <person name="Zerillo M.M."/>
            <person name="Van Sluys M.A."/>
            <person name="Camargo L.E."/>
            <person name="Kitajima J.P."/>
        </authorList>
    </citation>
    <scope>NUCLEOTIDE SEQUENCE [LARGE SCALE GENOMIC DNA]</scope>
    <source>
        <strain evidence="2 3">DSM 46306</strain>
    </source>
</reference>
<dbReference type="STRING" id="1389489.O159_22030"/>